<evidence type="ECO:0000313" key="9">
    <source>
        <dbReference type="EMBL" id="CAK1594547.1"/>
    </source>
</evidence>
<feature type="binding site" evidence="6">
    <location>
        <position position="48"/>
    </location>
    <ligand>
        <name>Zn(2+)</name>
        <dbReference type="ChEBI" id="CHEBI:29105"/>
    </ligand>
</feature>
<dbReference type="FunFam" id="3.30.160.60:FF:000100">
    <property type="entry name" value="Zinc finger 45-like"/>
    <property type="match status" value="2"/>
</dbReference>
<feature type="binding site" evidence="6">
    <location>
        <position position="10"/>
    </location>
    <ligand>
        <name>Zn(2+)</name>
        <dbReference type="ChEBI" id="CHEBI:29105"/>
    </ligand>
</feature>
<evidence type="ECO:0000256" key="4">
    <source>
        <dbReference type="ARBA" id="ARBA00022833"/>
    </source>
</evidence>
<keyword evidence="2" id="KW-0677">Repeat</keyword>
<dbReference type="Pfam" id="PF12874">
    <property type="entry name" value="zf-met"/>
    <property type="match status" value="1"/>
</dbReference>
<feature type="domain" description="C2H2-type" evidence="7">
    <location>
        <begin position="543"/>
        <end position="571"/>
    </location>
</feature>
<dbReference type="SMART" id="SM00868">
    <property type="entry name" value="zf-AD"/>
    <property type="match status" value="1"/>
</dbReference>
<keyword evidence="1 6" id="KW-0479">Metal-binding</keyword>
<name>A0AAV1LKD4_9NEOP</name>
<dbReference type="PANTHER" id="PTHR24379:SF121">
    <property type="entry name" value="C2H2-TYPE DOMAIN-CONTAINING PROTEIN"/>
    <property type="match status" value="1"/>
</dbReference>
<evidence type="ECO:0000256" key="6">
    <source>
        <dbReference type="PROSITE-ProRule" id="PRU01263"/>
    </source>
</evidence>
<protein>
    <submittedName>
        <fullName evidence="9">Uncharacterized protein</fullName>
    </submittedName>
</protein>
<keyword evidence="10" id="KW-1185">Reference proteome</keyword>
<evidence type="ECO:0000259" key="7">
    <source>
        <dbReference type="PROSITE" id="PS50157"/>
    </source>
</evidence>
<dbReference type="SUPFAM" id="SSF57667">
    <property type="entry name" value="beta-beta-alpha zinc fingers"/>
    <property type="match status" value="5"/>
</dbReference>
<dbReference type="PROSITE" id="PS00028">
    <property type="entry name" value="ZINC_FINGER_C2H2_1"/>
    <property type="match status" value="8"/>
</dbReference>
<evidence type="ECO:0000256" key="5">
    <source>
        <dbReference type="PROSITE-ProRule" id="PRU00042"/>
    </source>
</evidence>
<accession>A0AAV1LKD4</accession>
<dbReference type="InterPro" id="IPR012934">
    <property type="entry name" value="Znf_AD"/>
</dbReference>
<feature type="domain" description="C2H2-type" evidence="7">
    <location>
        <begin position="682"/>
        <end position="709"/>
    </location>
</feature>
<evidence type="ECO:0000256" key="3">
    <source>
        <dbReference type="ARBA" id="ARBA00022771"/>
    </source>
</evidence>
<dbReference type="FunFam" id="3.30.160.60:FF:000446">
    <property type="entry name" value="Zinc finger protein"/>
    <property type="match status" value="1"/>
</dbReference>
<feature type="binding site" evidence="6">
    <location>
        <position position="51"/>
    </location>
    <ligand>
        <name>Zn(2+)</name>
        <dbReference type="ChEBI" id="CHEBI:29105"/>
    </ligand>
</feature>
<dbReference type="SUPFAM" id="SSF57716">
    <property type="entry name" value="Glucocorticoid receptor-like (DNA-binding domain)"/>
    <property type="match status" value="1"/>
</dbReference>
<dbReference type="GO" id="GO:0008270">
    <property type="term" value="F:zinc ion binding"/>
    <property type="evidence" value="ECO:0007669"/>
    <property type="project" value="UniProtKB-UniRule"/>
</dbReference>
<evidence type="ECO:0000313" key="10">
    <source>
        <dbReference type="Proteomes" id="UP001314205"/>
    </source>
</evidence>
<organism evidence="9 10">
    <name type="scientific">Parnassius mnemosyne</name>
    <name type="common">clouded apollo</name>
    <dbReference type="NCBI Taxonomy" id="213953"/>
    <lineage>
        <taxon>Eukaryota</taxon>
        <taxon>Metazoa</taxon>
        <taxon>Ecdysozoa</taxon>
        <taxon>Arthropoda</taxon>
        <taxon>Hexapoda</taxon>
        <taxon>Insecta</taxon>
        <taxon>Pterygota</taxon>
        <taxon>Neoptera</taxon>
        <taxon>Endopterygota</taxon>
        <taxon>Lepidoptera</taxon>
        <taxon>Glossata</taxon>
        <taxon>Ditrysia</taxon>
        <taxon>Papilionoidea</taxon>
        <taxon>Papilionidae</taxon>
        <taxon>Parnassiinae</taxon>
        <taxon>Parnassini</taxon>
        <taxon>Parnassius</taxon>
        <taxon>Driopa</taxon>
    </lineage>
</organism>
<feature type="domain" description="C2H2-type" evidence="7">
    <location>
        <begin position="432"/>
        <end position="454"/>
    </location>
</feature>
<dbReference type="Gene3D" id="3.30.160.60">
    <property type="entry name" value="Classic Zinc Finger"/>
    <property type="match status" value="7"/>
</dbReference>
<evidence type="ECO:0000256" key="2">
    <source>
        <dbReference type="ARBA" id="ARBA00022737"/>
    </source>
</evidence>
<dbReference type="PROSITE" id="PS51915">
    <property type="entry name" value="ZAD"/>
    <property type="match status" value="1"/>
</dbReference>
<dbReference type="Proteomes" id="UP001314205">
    <property type="component" value="Unassembled WGS sequence"/>
</dbReference>
<dbReference type="AlphaFoldDB" id="A0AAV1LKD4"/>
<dbReference type="Pfam" id="PF00096">
    <property type="entry name" value="zf-C2H2"/>
    <property type="match status" value="3"/>
</dbReference>
<gene>
    <name evidence="9" type="ORF">PARMNEM_LOCUS14159</name>
</gene>
<dbReference type="PROSITE" id="PS50157">
    <property type="entry name" value="ZINC_FINGER_C2H2_2"/>
    <property type="match status" value="7"/>
</dbReference>
<dbReference type="InterPro" id="IPR036236">
    <property type="entry name" value="Znf_C2H2_sf"/>
</dbReference>
<evidence type="ECO:0000259" key="8">
    <source>
        <dbReference type="PROSITE" id="PS51915"/>
    </source>
</evidence>
<feature type="domain" description="C2H2-type" evidence="7">
    <location>
        <begin position="516"/>
        <end position="544"/>
    </location>
</feature>
<dbReference type="EMBL" id="CAVLGL010000090">
    <property type="protein sequence ID" value="CAK1594547.1"/>
    <property type="molecule type" value="Genomic_DNA"/>
</dbReference>
<sequence length="813" mass="95400">MLVLKACTVCLSTDVKLCNMDNGQLRHEYNIVSGLKTHMGNGLPGYLCVECLAYVRRFKQFRDKCQRAHYALKQILDKQKQITKAALKVIDRKLINILPSLSYVDNSRTYYEQVKFQWVKHSRCSDVRGEIPIVHHNTTDKIEIAVPNKKTKLNNGNILLKIEEKDTETDRDFKLDLPDIDGDHKESECFDESVPLVDETEISNETNIFQEFFISNDHDYDSYVYPQCKDENDALKKDDQDIDGCNLDEEYASIVPISMKEAKAAVEVYKMFSHGKYSCDVCTKPFFSENRLKNHKRMHDKYTSGTFLCELCNYYYKTDFLLKTHMTEKHMYKYICRKCPEVSFDRTSAKQHFIWSHLQKGNNKDANWYESRPSWLNNKGGRRNKGVVSLRPVRKIKKLPEDFLVYSPISHEEQYKLVEARQSSMNYIEAEFKCQFCYRGFRETATYNKHMRKHDPAIAGNYQCDVCKLYFKDTRKMYKHMNISHLFKYSCQLCSYVCYNKGQAHLHYRWHKNVTYQCQYCKKEFKKASTRLTHIRIKHPSTNICNLCGHSFVSETGLYCHQRIAHSKEELEGGEETEFNVDDPLYCADCNIKFKNQEAFTTHFGSSKKHSSINLSITGNSQVKKREGRKRKVSRRDTSVILNNGMPTSTQCEVCKKYLLNDVQARKHYVAEHPGVEFLKRYMCDVCGHTTKQYANLMVHMRTHTHEKPYGCPHCDRRFSMPSNRDRHLVVHTGEKRYQCQLCNRRFTQSSAVKLHIQTVHLKIPYAPWDKKNRKRRREMEAASLPVIQPPVEPKVIVDTNTDYLNAYISYNE</sequence>
<dbReference type="PANTHER" id="PTHR24379">
    <property type="entry name" value="KRAB AND ZINC FINGER DOMAIN-CONTAINING"/>
    <property type="match status" value="1"/>
</dbReference>
<reference evidence="9 10" key="1">
    <citation type="submission" date="2023-11" db="EMBL/GenBank/DDBJ databases">
        <authorList>
            <person name="Hedman E."/>
            <person name="Englund M."/>
            <person name="Stromberg M."/>
            <person name="Nyberg Akerstrom W."/>
            <person name="Nylinder S."/>
            <person name="Jareborg N."/>
            <person name="Kallberg Y."/>
            <person name="Kronander E."/>
        </authorList>
    </citation>
    <scope>NUCLEOTIDE SEQUENCE [LARGE SCALE GENOMIC DNA]</scope>
</reference>
<proteinExistence type="predicted"/>
<evidence type="ECO:0000256" key="1">
    <source>
        <dbReference type="ARBA" id="ARBA00022723"/>
    </source>
</evidence>
<keyword evidence="3 5" id="KW-0863">Zinc-finger</keyword>
<feature type="domain" description="C2H2-type" evidence="7">
    <location>
        <begin position="277"/>
        <end position="304"/>
    </location>
</feature>
<comment type="caution">
    <text evidence="9">The sequence shown here is derived from an EMBL/GenBank/DDBJ whole genome shotgun (WGS) entry which is preliminary data.</text>
</comment>
<feature type="domain" description="C2H2-type" evidence="7">
    <location>
        <begin position="738"/>
        <end position="761"/>
    </location>
</feature>
<feature type="binding site" evidence="6">
    <location>
        <position position="7"/>
    </location>
    <ligand>
        <name>Zn(2+)</name>
        <dbReference type="ChEBI" id="CHEBI:29105"/>
    </ligand>
</feature>
<feature type="domain" description="C2H2-type" evidence="7">
    <location>
        <begin position="710"/>
        <end position="737"/>
    </location>
</feature>
<dbReference type="SMART" id="SM00355">
    <property type="entry name" value="ZnF_C2H2"/>
    <property type="match status" value="13"/>
</dbReference>
<dbReference type="InterPro" id="IPR013087">
    <property type="entry name" value="Znf_C2H2_type"/>
</dbReference>
<dbReference type="GO" id="GO:0005634">
    <property type="term" value="C:nucleus"/>
    <property type="evidence" value="ECO:0007669"/>
    <property type="project" value="InterPro"/>
</dbReference>
<keyword evidence="4 6" id="KW-0862">Zinc</keyword>
<feature type="domain" description="ZAD" evidence="8">
    <location>
        <begin position="5"/>
        <end position="75"/>
    </location>
</feature>
<dbReference type="Pfam" id="PF07776">
    <property type="entry name" value="zf-AD"/>
    <property type="match status" value="1"/>
</dbReference>